<feature type="transmembrane region" description="Helical" evidence="5">
    <location>
        <begin position="378"/>
        <end position="398"/>
    </location>
</feature>
<dbReference type="OrthoDB" id="194139at2759"/>
<accession>A0A1Z5SM16</accession>
<keyword evidence="3 5" id="KW-1133">Transmembrane helix</keyword>
<feature type="transmembrane region" description="Helical" evidence="5">
    <location>
        <begin position="205"/>
        <end position="227"/>
    </location>
</feature>
<dbReference type="InterPro" id="IPR036259">
    <property type="entry name" value="MFS_trans_sf"/>
</dbReference>
<dbReference type="SUPFAM" id="SSF103473">
    <property type="entry name" value="MFS general substrate transporter"/>
    <property type="match status" value="1"/>
</dbReference>
<dbReference type="EMBL" id="MUNK01000449">
    <property type="protein sequence ID" value="OTA20012.1"/>
    <property type="molecule type" value="Genomic_DNA"/>
</dbReference>
<feature type="transmembrane region" description="Helical" evidence="5">
    <location>
        <begin position="40"/>
        <end position="61"/>
    </location>
</feature>
<gene>
    <name evidence="6" type="ORF">BTJ68_15297</name>
</gene>
<keyword evidence="4 5" id="KW-0472">Membrane</keyword>
<evidence type="ECO:0008006" key="8">
    <source>
        <dbReference type="Google" id="ProtNLM"/>
    </source>
</evidence>
<feature type="transmembrane region" description="Helical" evidence="5">
    <location>
        <begin position="304"/>
        <end position="327"/>
    </location>
</feature>
<dbReference type="GO" id="GO:0022857">
    <property type="term" value="F:transmembrane transporter activity"/>
    <property type="evidence" value="ECO:0007669"/>
    <property type="project" value="InterPro"/>
</dbReference>
<dbReference type="CDD" id="cd06174">
    <property type="entry name" value="MFS"/>
    <property type="match status" value="1"/>
</dbReference>
<dbReference type="PANTHER" id="PTHR23507:SF1">
    <property type="entry name" value="FI18259P1-RELATED"/>
    <property type="match status" value="1"/>
</dbReference>
<feature type="transmembrane region" description="Helical" evidence="5">
    <location>
        <begin position="168"/>
        <end position="193"/>
    </location>
</feature>
<protein>
    <recommendedName>
        <fullName evidence="8">Major facilitator superfamily (MFS) profile domain-containing protein</fullName>
    </recommendedName>
</protein>
<dbReference type="AlphaFoldDB" id="A0A1Z5SM16"/>
<evidence type="ECO:0000256" key="5">
    <source>
        <dbReference type="SAM" id="Phobius"/>
    </source>
</evidence>
<dbReference type="Proteomes" id="UP000194280">
    <property type="component" value="Unassembled WGS sequence"/>
</dbReference>
<proteinExistence type="predicted"/>
<feature type="transmembrane region" description="Helical" evidence="5">
    <location>
        <begin position="404"/>
        <end position="425"/>
    </location>
</feature>
<evidence type="ECO:0000256" key="1">
    <source>
        <dbReference type="ARBA" id="ARBA00004141"/>
    </source>
</evidence>
<name>A0A1Z5SM16_HORWE</name>
<dbReference type="Gene3D" id="1.20.1250.20">
    <property type="entry name" value="MFS general substrate transporter like domains"/>
    <property type="match status" value="1"/>
</dbReference>
<organism evidence="6 7">
    <name type="scientific">Hortaea werneckii EXF-2000</name>
    <dbReference type="NCBI Taxonomy" id="1157616"/>
    <lineage>
        <taxon>Eukaryota</taxon>
        <taxon>Fungi</taxon>
        <taxon>Dikarya</taxon>
        <taxon>Ascomycota</taxon>
        <taxon>Pezizomycotina</taxon>
        <taxon>Dothideomycetes</taxon>
        <taxon>Dothideomycetidae</taxon>
        <taxon>Mycosphaerellales</taxon>
        <taxon>Teratosphaeriaceae</taxon>
        <taxon>Hortaea</taxon>
    </lineage>
</organism>
<reference evidence="6 7" key="1">
    <citation type="submission" date="2017-01" db="EMBL/GenBank/DDBJ databases">
        <title>The recent genome duplication of the halophilic yeast Hortaea werneckii: insights from long-read sequencing.</title>
        <authorList>
            <person name="Sinha S."/>
            <person name="Flibotte S."/>
            <person name="Neira M."/>
            <person name="Lenassi M."/>
            <person name="Gostincar C."/>
            <person name="Stajich J.E."/>
            <person name="Nislow C.E."/>
        </authorList>
    </citation>
    <scope>NUCLEOTIDE SEQUENCE [LARGE SCALE GENOMIC DNA]</scope>
    <source>
        <strain evidence="6 7">EXF-2000</strain>
    </source>
</reference>
<dbReference type="PANTHER" id="PTHR23507">
    <property type="entry name" value="ZGC:174356"/>
    <property type="match status" value="1"/>
</dbReference>
<feature type="transmembrane region" description="Helical" evidence="5">
    <location>
        <begin position="469"/>
        <end position="489"/>
    </location>
</feature>
<dbReference type="VEuPathDB" id="FungiDB:BTJ68_15297"/>
<feature type="transmembrane region" description="Helical" evidence="5">
    <location>
        <begin position="233"/>
        <end position="253"/>
    </location>
</feature>
<evidence type="ECO:0000256" key="2">
    <source>
        <dbReference type="ARBA" id="ARBA00022692"/>
    </source>
</evidence>
<dbReference type="GO" id="GO:0016020">
    <property type="term" value="C:membrane"/>
    <property type="evidence" value="ECO:0007669"/>
    <property type="project" value="UniProtKB-SubCell"/>
</dbReference>
<dbReference type="Pfam" id="PF07690">
    <property type="entry name" value="MFS_1"/>
    <property type="match status" value="1"/>
</dbReference>
<feature type="transmembrane region" description="Helical" evidence="5">
    <location>
        <begin position="141"/>
        <end position="162"/>
    </location>
</feature>
<evidence type="ECO:0000256" key="4">
    <source>
        <dbReference type="ARBA" id="ARBA00023136"/>
    </source>
</evidence>
<keyword evidence="7" id="KW-1185">Reference proteome</keyword>
<evidence type="ECO:0000313" key="6">
    <source>
        <dbReference type="EMBL" id="OTA20012.1"/>
    </source>
</evidence>
<feature type="transmembrane region" description="Helical" evidence="5">
    <location>
        <begin position="437"/>
        <end position="457"/>
    </location>
</feature>
<comment type="caution">
    <text evidence="6">The sequence shown here is derived from an EMBL/GenBank/DDBJ whole genome shotgun (WGS) entry which is preliminary data.</text>
</comment>
<keyword evidence="2 5" id="KW-0812">Transmembrane</keyword>
<dbReference type="InParanoid" id="A0A1Z5SM16"/>
<evidence type="ECO:0000313" key="7">
    <source>
        <dbReference type="Proteomes" id="UP000194280"/>
    </source>
</evidence>
<comment type="subcellular location">
    <subcellularLocation>
        <location evidence="1">Membrane</location>
        <topology evidence="1">Multi-pass membrane protein</topology>
    </subcellularLocation>
</comment>
<evidence type="ECO:0000256" key="3">
    <source>
        <dbReference type="ARBA" id="ARBA00022989"/>
    </source>
</evidence>
<feature type="transmembrane region" description="Helical" evidence="5">
    <location>
        <begin position="347"/>
        <end position="366"/>
    </location>
</feature>
<sequence length="518" mass="56514">MPPCVGTETDPLLPSPATDSQHVFNETKPVLEPAVVNSSIAWRPILLINLLFVLNGLGYFISVAPQTQLFENIICDVYYRSGAPQTAPKQQNPARDPCKIPAVQEALATIFGFQTFFDGIPGLLLAMPYGVAADKIGRKPVLLLSMAGQLLAATWVLFVAWNELSLRLVWLSSAFTLIGGGSTVTVAVCMMIVADSTSEEDRSRLFFVLQGSFVLMEIIGPPLGSILMANNVWTPLLLGLISTGLSTLVVVLVPETLPTKGQPVSSNSSGPNLLKSWNKPMQTARVWTSHCRKTLQSVLCETKVVFLILAFLVADFGRQSLSLLLQYVSERYNWPIADASYLLSLRAGAQMVYYLFVLPAIDSWLLRKACWPAKVKDLWLAKVSICLLTISFVAFAFAPRVSVIALGLLLYTLGTGFNTFARSLVSVLVEPNMIGTLYTMISVMDTLGSLSAGPLVAEAFKWGMHLGGFWHGLPYMLSFTFCGLGALLMHRIHLRGDIGVPARDAWLPVSQDDAQIRA</sequence>
<dbReference type="InterPro" id="IPR011701">
    <property type="entry name" value="MFS"/>
</dbReference>